<comment type="caution">
    <text evidence="1">The sequence shown here is derived from an EMBL/GenBank/DDBJ whole genome shotgun (WGS) entry which is preliminary data.</text>
</comment>
<name>A0AAD6Q490_9ROSI</name>
<proteinExistence type="predicted"/>
<dbReference type="EMBL" id="JAQIZT010000012">
    <property type="protein sequence ID" value="KAJ6978337.1"/>
    <property type="molecule type" value="Genomic_DNA"/>
</dbReference>
<evidence type="ECO:0000313" key="1">
    <source>
        <dbReference type="EMBL" id="KAJ6978337.1"/>
    </source>
</evidence>
<protein>
    <submittedName>
        <fullName evidence="1">Uncharacterized protein</fullName>
    </submittedName>
</protein>
<reference evidence="1" key="1">
    <citation type="journal article" date="2023" name="Mol. Ecol. Resour.">
        <title>Chromosome-level genome assembly of a triploid poplar Populus alba 'Berolinensis'.</title>
        <authorList>
            <person name="Chen S."/>
            <person name="Yu Y."/>
            <person name="Wang X."/>
            <person name="Wang S."/>
            <person name="Zhang T."/>
            <person name="Zhou Y."/>
            <person name="He R."/>
            <person name="Meng N."/>
            <person name="Wang Y."/>
            <person name="Liu W."/>
            <person name="Liu Z."/>
            <person name="Liu J."/>
            <person name="Guo Q."/>
            <person name="Huang H."/>
            <person name="Sederoff R.R."/>
            <person name="Wang G."/>
            <person name="Qu G."/>
            <person name="Chen S."/>
        </authorList>
    </citation>
    <scope>NUCLEOTIDE SEQUENCE</scope>
    <source>
        <strain evidence="1">SC-2020</strain>
    </source>
</reference>
<keyword evidence="2" id="KW-1185">Reference proteome</keyword>
<accession>A0AAD6Q490</accession>
<gene>
    <name evidence="1" type="ORF">NC653_030039</name>
</gene>
<dbReference type="AlphaFoldDB" id="A0AAD6Q490"/>
<organism evidence="1 2">
    <name type="scientific">Populus alba x Populus x berolinensis</name>
    <dbReference type="NCBI Taxonomy" id="444605"/>
    <lineage>
        <taxon>Eukaryota</taxon>
        <taxon>Viridiplantae</taxon>
        <taxon>Streptophyta</taxon>
        <taxon>Embryophyta</taxon>
        <taxon>Tracheophyta</taxon>
        <taxon>Spermatophyta</taxon>
        <taxon>Magnoliopsida</taxon>
        <taxon>eudicotyledons</taxon>
        <taxon>Gunneridae</taxon>
        <taxon>Pentapetalae</taxon>
        <taxon>rosids</taxon>
        <taxon>fabids</taxon>
        <taxon>Malpighiales</taxon>
        <taxon>Salicaceae</taxon>
        <taxon>Saliceae</taxon>
        <taxon>Populus</taxon>
    </lineage>
</organism>
<evidence type="ECO:0000313" key="2">
    <source>
        <dbReference type="Proteomes" id="UP001164929"/>
    </source>
</evidence>
<sequence>MDGCRFCTRRLPGSLSEVARSVSVSAAPCRKSFLQHCIRSWPLSKKNWKFVMIHPSMDKQGRARIACCLLIHTVACPRRFTASTCKIFLLLMSDDEGELQK</sequence>
<dbReference type="Proteomes" id="UP001164929">
    <property type="component" value="Chromosome 12"/>
</dbReference>